<dbReference type="InterPro" id="IPR043502">
    <property type="entry name" value="DNA/RNA_pol_sf"/>
</dbReference>
<organism evidence="3 4">
    <name type="scientific">Rubroshorea leprosula</name>
    <dbReference type="NCBI Taxonomy" id="152421"/>
    <lineage>
        <taxon>Eukaryota</taxon>
        <taxon>Viridiplantae</taxon>
        <taxon>Streptophyta</taxon>
        <taxon>Embryophyta</taxon>
        <taxon>Tracheophyta</taxon>
        <taxon>Spermatophyta</taxon>
        <taxon>Magnoliopsida</taxon>
        <taxon>eudicotyledons</taxon>
        <taxon>Gunneridae</taxon>
        <taxon>Pentapetalae</taxon>
        <taxon>rosids</taxon>
        <taxon>malvids</taxon>
        <taxon>Malvales</taxon>
        <taxon>Dipterocarpaceae</taxon>
        <taxon>Rubroshorea</taxon>
    </lineage>
</organism>
<dbReference type="Gene3D" id="3.30.70.270">
    <property type="match status" value="3"/>
</dbReference>
<evidence type="ECO:0000313" key="3">
    <source>
        <dbReference type="EMBL" id="GKV15168.1"/>
    </source>
</evidence>
<dbReference type="CDD" id="cd01647">
    <property type="entry name" value="RT_LTR"/>
    <property type="match status" value="1"/>
</dbReference>
<dbReference type="InterPro" id="IPR043128">
    <property type="entry name" value="Rev_trsase/Diguanyl_cyclase"/>
</dbReference>
<feature type="region of interest" description="Disordered" evidence="1">
    <location>
        <begin position="190"/>
        <end position="212"/>
    </location>
</feature>
<sequence length="631" mass="71662">MLQNVLLVAAQRQHVEETREHDPQHSVAAPNDLRTAQLNTMQQQFGAQNASDALMCKILSSVLCGNTRTWYYSLKPNSISSYVKMAMAFTTKFSSQRLIKKTTTELMQVVQREGESLKNYINRFNDTVLEMNSFDQAVGIAVITQGLSHERFRDSLIKQPLLHLKRSPTWMEKGPSKKKFKAIQNRDPLSTAKVDKPGTGVEYQQPPPPLPTPARIIHMKNGALEAGEMSSKQHKFYMREVRHQNQAQKRKLHDEGWKDQPITFTSADLGSIITPHNDLLVTTVIVNNCEVHRVLVDIKSAPDIMGNQEVAKHCYMTLINRPRKDKESVQLLEPMQSEAPSTQQVMGVELLDNRPDDEARAALTSADMPKVPTSVAVHKLSNNPLKKSVAQKRRLFGGEKLQAIREEVQKLLQAGFVRRVDYCEWVVNPVMVKKSNDKWRMCIVYTNLNDACTKDCHPMPNIDKLVEAALGNERLRLLDAYLGYHQVHMASEDEVKTSFYAGDEIYCYKLGGLRRDIVVKSPREEDHLTNLVETFNNLRRYSMKLTLTKCTFGVESGKFLGFMVSRRRIEVNLGKIKAIKEMKPSRSIKDVQHLIGRVAVLHRFISKSADKCLPFFKVLRAVAQGDETGKP</sequence>
<keyword evidence="4" id="KW-1185">Reference proteome</keyword>
<feature type="domain" description="Retrotransposon gag" evidence="2">
    <location>
        <begin position="58"/>
        <end position="148"/>
    </location>
</feature>
<dbReference type="InterPro" id="IPR005162">
    <property type="entry name" value="Retrotrans_gag_dom"/>
</dbReference>
<evidence type="ECO:0000313" key="4">
    <source>
        <dbReference type="Proteomes" id="UP001054252"/>
    </source>
</evidence>
<proteinExistence type="predicted"/>
<comment type="caution">
    <text evidence="3">The sequence shown here is derived from an EMBL/GenBank/DDBJ whole genome shotgun (WGS) entry which is preliminary data.</text>
</comment>
<name>A0AAV5JV72_9ROSI</name>
<evidence type="ECO:0000259" key="2">
    <source>
        <dbReference type="Pfam" id="PF03732"/>
    </source>
</evidence>
<evidence type="ECO:0000256" key="1">
    <source>
        <dbReference type="SAM" id="MobiDB-lite"/>
    </source>
</evidence>
<accession>A0AAV5JV72</accession>
<dbReference type="AlphaFoldDB" id="A0AAV5JV72"/>
<gene>
    <name evidence="3" type="ORF">SLEP1_g25970</name>
</gene>
<dbReference type="PANTHER" id="PTHR24559">
    <property type="entry name" value="TRANSPOSON TY3-I GAG-POL POLYPROTEIN"/>
    <property type="match status" value="1"/>
</dbReference>
<dbReference type="Gene3D" id="3.10.10.10">
    <property type="entry name" value="HIV Type 1 Reverse Transcriptase, subunit A, domain 1"/>
    <property type="match status" value="1"/>
</dbReference>
<dbReference type="InterPro" id="IPR053134">
    <property type="entry name" value="RNA-dir_DNA_polymerase"/>
</dbReference>
<dbReference type="SUPFAM" id="SSF56672">
    <property type="entry name" value="DNA/RNA polymerases"/>
    <property type="match status" value="1"/>
</dbReference>
<dbReference type="PANTHER" id="PTHR24559:SF444">
    <property type="entry name" value="REVERSE TRANSCRIPTASE DOMAIN-CONTAINING PROTEIN"/>
    <property type="match status" value="1"/>
</dbReference>
<dbReference type="Pfam" id="PF03732">
    <property type="entry name" value="Retrotrans_gag"/>
    <property type="match status" value="1"/>
</dbReference>
<dbReference type="Proteomes" id="UP001054252">
    <property type="component" value="Unassembled WGS sequence"/>
</dbReference>
<protein>
    <recommendedName>
        <fullName evidence="2">Retrotransposon gag domain-containing protein</fullName>
    </recommendedName>
</protein>
<reference evidence="3 4" key="1">
    <citation type="journal article" date="2021" name="Commun. Biol.">
        <title>The genome of Shorea leprosula (Dipterocarpaceae) highlights the ecological relevance of drought in aseasonal tropical rainforests.</title>
        <authorList>
            <person name="Ng K.K.S."/>
            <person name="Kobayashi M.J."/>
            <person name="Fawcett J.A."/>
            <person name="Hatakeyama M."/>
            <person name="Paape T."/>
            <person name="Ng C.H."/>
            <person name="Ang C.C."/>
            <person name="Tnah L.H."/>
            <person name="Lee C.T."/>
            <person name="Nishiyama T."/>
            <person name="Sese J."/>
            <person name="O'Brien M.J."/>
            <person name="Copetti D."/>
            <person name="Mohd Noor M.I."/>
            <person name="Ong R.C."/>
            <person name="Putra M."/>
            <person name="Sireger I.Z."/>
            <person name="Indrioko S."/>
            <person name="Kosugi Y."/>
            <person name="Izuno A."/>
            <person name="Isagi Y."/>
            <person name="Lee S.L."/>
            <person name="Shimizu K.K."/>
        </authorList>
    </citation>
    <scope>NUCLEOTIDE SEQUENCE [LARGE SCALE GENOMIC DNA]</scope>
    <source>
        <tissue evidence="3">Leaf</tissue>
    </source>
</reference>
<dbReference type="EMBL" id="BPVZ01000042">
    <property type="protein sequence ID" value="GKV15168.1"/>
    <property type="molecule type" value="Genomic_DNA"/>
</dbReference>